<evidence type="ECO:0000259" key="1">
    <source>
        <dbReference type="Pfam" id="PF10069"/>
    </source>
</evidence>
<dbReference type="GeneID" id="37283269"/>
<keyword evidence="3" id="KW-1185">Reference proteome</keyword>
<dbReference type="KEGG" id="haj:DU500_07750"/>
<keyword evidence="2" id="KW-0418">Kinase</keyword>
<feature type="domain" description="DICT" evidence="1">
    <location>
        <begin position="123"/>
        <end position="226"/>
    </location>
</feature>
<proteinExistence type="predicted"/>
<dbReference type="GO" id="GO:0016301">
    <property type="term" value="F:kinase activity"/>
    <property type="evidence" value="ECO:0007669"/>
    <property type="project" value="UniProtKB-KW"/>
</dbReference>
<evidence type="ECO:0000313" key="2">
    <source>
        <dbReference type="EMBL" id="AXG06334.1"/>
    </source>
</evidence>
<evidence type="ECO:0000313" key="3">
    <source>
        <dbReference type="Proteomes" id="UP000253273"/>
    </source>
</evidence>
<dbReference type="InterPro" id="IPR016954">
    <property type="entry name" value="Uncharacterised_Vng0742h"/>
</dbReference>
<accession>A0A345E2B2</accession>
<reference evidence="2 3" key="1">
    <citation type="submission" date="2018-07" db="EMBL/GenBank/DDBJ databases">
        <title>Genome sequences of Haloplanus sp. CBA1113.</title>
        <authorList>
            <person name="Kim Y.B."/>
            <person name="Roh S.W."/>
        </authorList>
    </citation>
    <scope>NUCLEOTIDE SEQUENCE [LARGE SCALE GENOMIC DNA]</scope>
    <source>
        <strain evidence="2 3">CBA1113</strain>
    </source>
</reference>
<protein>
    <submittedName>
        <fullName evidence="2">Histidine kinase</fullName>
    </submittedName>
</protein>
<dbReference type="InterPro" id="IPR019278">
    <property type="entry name" value="DICT_dom"/>
</dbReference>
<name>A0A345E2B2_9EURY</name>
<gene>
    <name evidence="2" type="ORF">DU500_07750</name>
</gene>
<sequence length="256" mass="29079">MPTVPNSLAAFIERGETRDLSLAVVNRTRPRPIQHMLEETFDERTVGVEELDLPDTAENVVVLLDDDDVVASSPLEALERELLFVNSDLYVTGTKSLGDVTLPAVIEGLEETPFRVRGYPASHSEKLPLIVISRYIEQLAWQHGSGRLRSSFQRLSRLDDERGTREVYRTVGETDVAVHVYGVPDWIPPRSFPGVIHAGYRGEFRTSWFVVFHVDDADARTAALVAEQVNDNEWEALWTFDDDRIRSVNRYIERTL</sequence>
<dbReference type="PIRSF" id="PIRSF030471">
    <property type="entry name" value="STR_Vng0742h_prd"/>
    <property type="match status" value="1"/>
</dbReference>
<dbReference type="AlphaFoldDB" id="A0A345E2B2"/>
<dbReference type="OrthoDB" id="302327at2157"/>
<organism evidence="2 3">
    <name type="scientific">Haloplanus rubicundus</name>
    <dbReference type="NCBI Taxonomy" id="1547898"/>
    <lineage>
        <taxon>Archaea</taxon>
        <taxon>Methanobacteriati</taxon>
        <taxon>Methanobacteriota</taxon>
        <taxon>Stenosarchaea group</taxon>
        <taxon>Halobacteria</taxon>
        <taxon>Halobacteriales</taxon>
        <taxon>Haloferacaceae</taxon>
        <taxon>Haloplanus</taxon>
    </lineage>
</organism>
<dbReference type="Proteomes" id="UP000253273">
    <property type="component" value="Chromosome"/>
</dbReference>
<dbReference type="EMBL" id="CP031150">
    <property type="protein sequence ID" value="AXG06334.1"/>
    <property type="molecule type" value="Genomic_DNA"/>
</dbReference>
<dbReference type="RefSeq" id="WP_114585473.1">
    <property type="nucleotide sequence ID" value="NZ_CP031150.1"/>
</dbReference>
<keyword evidence="2" id="KW-0808">Transferase</keyword>
<dbReference type="Pfam" id="PF10069">
    <property type="entry name" value="DICT"/>
    <property type="match status" value="1"/>
</dbReference>